<dbReference type="SUPFAM" id="SSF53649">
    <property type="entry name" value="Alkaline phosphatase-like"/>
    <property type="match status" value="1"/>
</dbReference>
<dbReference type="PANTHER" id="PTHR43751">
    <property type="entry name" value="SULFATASE"/>
    <property type="match status" value="1"/>
</dbReference>
<evidence type="ECO:0000313" key="4">
    <source>
        <dbReference type="EMBL" id="MBO2011176.1"/>
    </source>
</evidence>
<protein>
    <submittedName>
        <fullName evidence="4">Arylsulfatase</fullName>
    </submittedName>
</protein>
<name>A0ABS3QIV2_9BACT</name>
<keyword evidence="2" id="KW-0378">Hydrolase</keyword>
<dbReference type="PROSITE" id="PS00523">
    <property type="entry name" value="SULFATASE_1"/>
    <property type="match status" value="1"/>
</dbReference>
<evidence type="ECO:0000259" key="3">
    <source>
        <dbReference type="Pfam" id="PF00884"/>
    </source>
</evidence>
<proteinExistence type="inferred from homology"/>
<dbReference type="Pfam" id="PF00884">
    <property type="entry name" value="Sulfatase"/>
    <property type="match status" value="1"/>
</dbReference>
<dbReference type="InterPro" id="IPR017850">
    <property type="entry name" value="Alkaline_phosphatase_core_sf"/>
</dbReference>
<evidence type="ECO:0000256" key="2">
    <source>
        <dbReference type="ARBA" id="ARBA00022801"/>
    </source>
</evidence>
<reference evidence="4 5" key="1">
    <citation type="submission" date="2021-03" db="EMBL/GenBank/DDBJ databases">
        <authorList>
            <person name="Kim M.K."/>
        </authorList>
    </citation>
    <scope>NUCLEOTIDE SEQUENCE [LARGE SCALE GENOMIC DNA]</scope>
    <source>
        <strain evidence="4 5">BT442</strain>
    </source>
</reference>
<gene>
    <name evidence="4" type="ORF">J4E00_19090</name>
</gene>
<dbReference type="InterPro" id="IPR000917">
    <property type="entry name" value="Sulfatase_N"/>
</dbReference>
<dbReference type="PANTHER" id="PTHR43751:SF3">
    <property type="entry name" value="SULFATASE N-TERMINAL DOMAIN-CONTAINING PROTEIN"/>
    <property type="match status" value="1"/>
</dbReference>
<sequence>MRQRKSERLAWRTVQLLVLLLSVGCGLAFTQLKRPAKRPPNIVFIVADDLGYGDVSCYGQQRFQTPNIDRLATEGMKFTQGYAGTAVCSPSRSSFFTGQHTGHTPVRGNLAVKPEGQYPLPDSSRIIPQLLKQAGYATGCFGKWGLGGPGSTGDPVNKRFDEFFGYNSQTLAHNYYPYYLWHNREKVMLPENRGARSGTYAPELIQQHLLAFIEQHQAQPFAVFMTTVIPHAELAAPPAYMQRAIGQYGPEKPYIGPDTSLPNFTKAGAYQSQPYPRAAVVATMQVLDDQVGQIMQKLKQLHLDDNTLVVFTSDNGPSAEGGKELAYFNSSGGLRGAKRDLYEGGIRVPFIVRWPGQVKAGTTTPQLAAFWDFLPTFMEVAGLKTPAGTDGLSLLPTLTGRGKQLQHPYLYWEFYEQGGSVAARWGNWKAVRLNMATAPNGPIELYDLATDPSEKHDVAPQHPEVIGHFAQLFTKEHVPSPVFHFQPKKAADE</sequence>
<dbReference type="CDD" id="cd16145">
    <property type="entry name" value="ARS_like"/>
    <property type="match status" value="1"/>
</dbReference>
<dbReference type="InterPro" id="IPR052701">
    <property type="entry name" value="GAG_Ulvan_Degrading_Sulfatases"/>
</dbReference>
<accession>A0ABS3QIV2</accession>
<feature type="domain" description="Sulfatase N-terminal" evidence="3">
    <location>
        <begin position="40"/>
        <end position="382"/>
    </location>
</feature>
<dbReference type="EMBL" id="JAGETZ010000010">
    <property type="protein sequence ID" value="MBO2011176.1"/>
    <property type="molecule type" value="Genomic_DNA"/>
</dbReference>
<evidence type="ECO:0000313" key="5">
    <source>
        <dbReference type="Proteomes" id="UP000664369"/>
    </source>
</evidence>
<comment type="caution">
    <text evidence="4">The sequence shown here is derived from an EMBL/GenBank/DDBJ whole genome shotgun (WGS) entry which is preliminary data.</text>
</comment>
<dbReference type="InterPro" id="IPR024607">
    <property type="entry name" value="Sulfatase_CS"/>
</dbReference>
<keyword evidence="5" id="KW-1185">Reference proteome</keyword>
<comment type="similarity">
    <text evidence="1">Belongs to the sulfatase family.</text>
</comment>
<dbReference type="Proteomes" id="UP000664369">
    <property type="component" value="Unassembled WGS sequence"/>
</dbReference>
<evidence type="ECO:0000256" key="1">
    <source>
        <dbReference type="ARBA" id="ARBA00008779"/>
    </source>
</evidence>
<dbReference type="Gene3D" id="3.40.720.10">
    <property type="entry name" value="Alkaline Phosphatase, subunit A"/>
    <property type="match status" value="1"/>
</dbReference>
<organism evidence="4 5">
    <name type="scientific">Hymenobacter negativus</name>
    <dbReference type="NCBI Taxonomy" id="2795026"/>
    <lineage>
        <taxon>Bacteria</taxon>
        <taxon>Pseudomonadati</taxon>
        <taxon>Bacteroidota</taxon>
        <taxon>Cytophagia</taxon>
        <taxon>Cytophagales</taxon>
        <taxon>Hymenobacteraceae</taxon>
        <taxon>Hymenobacter</taxon>
    </lineage>
</organism>
<dbReference type="Gene3D" id="3.30.1120.10">
    <property type="match status" value="1"/>
</dbReference>
<dbReference type="PROSITE" id="PS51257">
    <property type="entry name" value="PROKAR_LIPOPROTEIN"/>
    <property type="match status" value="1"/>
</dbReference>